<protein>
    <recommendedName>
        <fullName evidence="1">Protein ENHANCED DISEASE RESISTANCE 2 C-terminal domain-containing protein</fullName>
    </recommendedName>
</protein>
<dbReference type="AlphaFoldDB" id="A0A9P0ZNF9"/>
<dbReference type="OrthoDB" id="1710422at2759"/>
<proteinExistence type="predicted"/>
<organism evidence="2 3">
    <name type="scientific">Cuscuta europaea</name>
    <name type="common">European dodder</name>
    <dbReference type="NCBI Taxonomy" id="41803"/>
    <lineage>
        <taxon>Eukaryota</taxon>
        <taxon>Viridiplantae</taxon>
        <taxon>Streptophyta</taxon>
        <taxon>Embryophyta</taxon>
        <taxon>Tracheophyta</taxon>
        <taxon>Spermatophyta</taxon>
        <taxon>Magnoliopsida</taxon>
        <taxon>eudicotyledons</taxon>
        <taxon>Gunneridae</taxon>
        <taxon>Pentapetalae</taxon>
        <taxon>asterids</taxon>
        <taxon>lamiids</taxon>
        <taxon>Solanales</taxon>
        <taxon>Convolvulaceae</taxon>
        <taxon>Cuscuteae</taxon>
        <taxon>Cuscuta</taxon>
        <taxon>Cuscuta subgen. Cuscuta</taxon>
    </lineage>
</organism>
<dbReference type="PANTHER" id="PTHR12136">
    <property type="entry name" value="ENHANCED DISEASE RESISTANCE-RELATED"/>
    <property type="match status" value="1"/>
</dbReference>
<dbReference type="Proteomes" id="UP001152484">
    <property type="component" value="Unassembled WGS sequence"/>
</dbReference>
<dbReference type="InterPro" id="IPR009769">
    <property type="entry name" value="EDR2_C"/>
</dbReference>
<feature type="domain" description="Protein ENHANCED DISEASE RESISTANCE 2 C-terminal" evidence="1">
    <location>
        <begin position="45"/>
        <end position="261"/>
    </location>
</feature>
<accession>A0A9P0ZNF9</accession>
<evidence type="ECO:0000259" key="1">
    <source>
        <dbReference type="Pfam" id="PF07059"/>
    </source>
</evidence>
<reference evidence="2" key="1">
    <citation type="submission" date="2022-07" db="EMBL/GenBank/DDBJ databases">
        <authorList>
            <person name="Macas J."/>
            <person name="Novak P."/>
            <person name="Neumann P."/>
        </authorList>
    </citation>
    <scope>NUCLEOTIDE SEQUENCE</scope>
</reference>
<keyword evidence="3" id="KW-1185">Reference proteome</keyword>
<evidence type="ECO:0000313" key="2">
    <source>
        <dbReference type="EMBL" id="CAH9108132.1"/>
    </source>
</evidence>
<comment type="caution">
    <text evidence="2">The sequence shown here is derived from an EMBL/GenBank/DDBJ whole genome shotgun (WGS) entry which is preliminary data.</text>
</comment>
<dbReference type="PANTHER" id="PTHR12136:SF91">
    <property type="entry name" value="PROTEIN ENHANCED DISEASE RESISTANCE 2-LIKE"/>
    <property type="match status" value="1"/>
</dbReference>
<dbReference type="EMBL" id="CAMAPE010000051">
    <property type="protein sequence ID" value="CAH9108132.1"/>
    <property type="molecule type" value="Genomic_DNA"/>
</dbReference>
<gene>
    <name evidence="2" type="ORF">CEURO_LOCUS18001</name>
</gene>
<name>A0A9P0ZNF9_CUSEU</name>
<sequence length="302" mass="33320">MSPTEQKRKIHIHRSSIAVCGDWKEEAISGGSLKRVDLNNGSNGWASPPGDLFLLRGPNYFTKKTKVPSGDWLLEPAGVDWLRSSSKLDHVMARPDNRVIEALRKSQSHGKSLKTFILAVNLQVPGREHHSAVFYFSTRDDAPVEPGSLLYRFVNGDDAYRNSRFKIVNRIVKGPWIVKTAVGNYSACILGKALNCHYHRGPNYLEIDVDISSSAIANAILHLALGCVKSVTIDMGFLVESQSEDELPEKLFGAVRICQMEMNSAAYVDTTSSAKVLPIGHFQSSRRVQSEDSGEIEPHSSG</sequence>
<dbReference type="InterPro" id="IPR045096">
    <property type="entry name" value="EDR2-like"/>
</dbReference>
<dbReference type="Pfam" id="PF07059">
    <property type="entry name" value="EDR2_C"/>
    <property type="match status" value="1"/>
</dbReference>
<evidence type="ECO:0000313" key="3">
    <source>
        <dbReference type="Proteomes" id="UP001152484"/>
    </source>
</evidence>